<organism evidence="6 7">
    <name type="scientific">Staphylococcus pettenkoferi</name>
    <dbReference type="NCBI Taxonomy" id="170573"/>
    <lineage>
        <taxon>Bacteria</taxon>
        <taxon>Bacillati</taxon>
        <taxon>Bacillota</taxon>
        <taxon>Bacilli</taxon>
        <taxon>Bacillales</taxon>
        <taxon>Staphylococcaceae</taxon>
        <taxon>Staphylococcus</taxon>
    </lineage>
</organism>
<evidence type="ECO:0000256" key="2">
    <source>
        <dbReference type="ARBA" id="ARBA00023016"/>
    </source>
</evidence>
<dbReference type="PANTHER" id="PTHR34772">
    <property type="entry name" value="RNA-BINDING PROTEIN HFQ"/>
    <property type="match status" value="1"/>
</dbReference>
<dbReference type="GO" id="GO:0003723">
    <property type="term" value="F:RNA binding"/>
    <property type="evidence" value="ECO:0007669"/>
    <property type="project" value="UniProtKB-UniRule"/>
</dbReference>
<dbReference type="RefSeq" id="WP_002472457.1">
    <property type="nucleotide sequence ID" value="NZ_CP022096.2"/>
</dbReference>
<dbReference type="EMBL" id="JANSLD010000027">
    <property type="protein sequence ID" value="MCY1583268.1"/>
    <property type="molecule type" value="Genomic_DNA"/>
</dbReference>
<evidence type="ECO:0000256" key="1">
    <source>
        <dbReference type="ARBA" id="ARBA00022884"/>
    </source>
</evidence>
<proteinExistence type="inferred from homology"/>
<dbReference type="PANTHER" id="PTHR34772:SF1">
    <property type="entry name" value="RNA-BINDING PROTEIN HFQ"/>
    <property type="match status" value="1"/>
</dbReference>
<dbReference type="GO" id="GO:0005829">
    <property type="term" value="C:cytosol"/>
    <property type="evidence" value="ECO:0007669"/>
    <property type="project" value="TreeGrafter"/>
</dbReference>
<evidence type="ECO:0000313" key="6">
    <source>
        <dbReference type="EMBL" id="PMC19929.1"/>
    </source>
</evidence>
<reference evidence="4" key="2">
    <citation type="journal article" date="2022" name="Int. J. Mol. Sci.">
        <title>Phenotypic and Genotypic Virulence Characterisation of Staphylococcus pettenkoferi Strains Isolated from Human Bloodstream and Diabetic Foot Infections.</title>
        <authorList>
            <person name="Magnan C."/>
            <person name="Ahmad-Mansour N."/>
            <person name="Pouget C."/>
            <person name="Morsli M."/>
            <person name="Huc-Brandt S."/>
            <person name="Pantel A."/>
            <person name="Dunyach-Remy C."/>
            <person name="Sotto A."/>
            <person name="Molle V."/>
            <person name="Lavigne J.-P."/>
        </authorList>
    </citation>
    <scope>NUCLEOTIDE SEQUENCE</scope>
    <source>
        <strain evidence="4">NSP012P</strain>
    </source>
</reference>
<dbReference type="STRING" id="170573.GCA_001076995_01154"/>
<gene>
    <name evidence="3 6" type="primary">hfq</name>
    <name evidence="6" type="ORF">CJ235_06060</name>
    <name evidence="5" type="ORF">NW112_06475</name>
    <name evidence="4" type="ORF">NW133_06975</name>
</gene>
<comment type="function">
    <text evidence="3">RNA chaperone that binds small regulatory RNA (sRNAs) and mRNAs to facilitate mRNA translational regulation in response to envelope stress, environmental stress and changes in metabolite concentrations. Also binds with high specificity to tRNAs.</text>
</comment>
<comment type="caution">
    <text evidence="6">The sequence shown here is derived from an EMBL/GenBank/DDBJ whole genome shotgun (WGS) entry which is preliminary data.</text>
</comment>
<keyword evidence="1 3" id="KW-0694">RNA-binding</keyword>
<comment type="subunit">
    <text evidence="3">Homohexamer.</text>
</comment>
<reference evidence="6 7" key="1">
    <citation type="submission" date="2017-09" db="EMBL/GenBank/DDBJ databases">
        <title>Bacterial strain isolated from the female urinary microbiota.</title>
        <authorList>
            <person name="Thomas-White K."/>
            <person name="Kumar N."/>
            <person name="Forster S."/>
            <person name="Putonti C."/>
            <person name="Lawley T."/>
            <person name="Wolfe A.J."/>
        </authorList>
    </citation>
    <scope>NUCLEOTIDE SEQUENCE [LARGE SCALE GENOMIC DNA]</scope>
    <source>
        <strain evidence="6 7">UMB0834</strain>
    </source>
</reference>
<dbReference type="GO" id="GO:0006355">
    <property type="term" value="P:regulation of DNA-templated transcription"/>
    <property type="evidence" value="ECO:0007669"/>
    <property type="project" value="InterPro"/>
</dbReference>
<evidence type="ECO:0000313" key="8">
    <source>
        <dbReference type="Proteomes" id="UP001072952"/>
    </source>
</evidence>
<dbReference type="SUPFAM" id="SSF50182">
    <property type="entry name" value="Sm-like ribonucleoproteins"/>
    <property type="match status" value="1"/>
</dbReference>
<dbReference type="InterPro" id="IPR010920">
    <property type="entry name" value="LSM_dom_sf"/>
</dbReference>
<accession>A0A1Z3TY76</accession>
<evidence type="ECO:0000313" key="5">
    <source>
        <dbReference type="EMBL" id="MCY1594878.1"/>
    </source>
</evidence>
<name>A0A1Z3TY76_9STAP</name>
<dbReference type="NCBIfam" id="TIGR02383">
    <property type="entry name" value="Hfq"/>
    <property type="match status" value="1"/>
</dbReference>
<dbReference type="GO" id="GO:0043487">
    <property type="term" value="P:regulation of RNA stability"/>
    <property type="evidence" value="ECO:0007669"/>
    <property type="project" value="TreeGrafter"/>
</dbReference>
<dbReference type="GeneID" id="98297457"/>
<dbReference type="AlphaFoldDB" id="A0A1Z3TY76"/>
<evidence type="ECO:0000256" key="3">
    <source>
        <dbReference type="HAMAP-Rule" id="MF_00436"/>
    </source>
</evidence>
<dbReference type="EMBL" id="PNGG01000002">
    <property type="protein sequence ID" value="PMC19929.1"/>
    <property type="molecule type" value="Genomic_DNA"/>
</dbReference>
<reference evidence="4" key="4">
    <citation type="submission" date="2022-08" db="EMBL/GenBank/DDBJ databases">
        <authorList>
            <person name="Magnan C."/>
        </authorList>
    </citation>
    <scope>NUCLEOTIDE SEQUENCE</scope>
    <source>
        <strain evidence="4">NSP012P</strain>
    </source>
</reference>
<dbReference type="Pfam" id="PF17209">
    <property type="entry name" value="Hfq"/>
    <property type="match status" value="1"/>
</dbReference>
<dbReference type="InterPro" id="IPR005001">
    <property type="entry name" value="Hfq"/>
</dbReference>
<dbReference type="GO" id="GO:0045974">
    <property type="term" value="P:regulation of translation, ncRNA-mediated"/>
    <property type="evidence" value="ECO:0007669"/>
    <property type="project" value="TreeGrafter"/>
</dbReference>
<sequence>MTATNRIQDQFLGQFKADKTEIVVFFVNGFQMKGIIEDYDEETVSLYSQNKHHLIYKHAISTFTVDEGTEE</sequence>
<keyword evidence="2 3" id="KW-0346">Stress response</keyword>
<comment type="similarity">
    <text evidence="3">Belongs to the Hfq family.</text>
</comment>
<reference evidence="5" key="3">
    <citation type="journal article" date="2022" name="Int. J. Mol. Sci.">
        <title>Phenotypic and genotypic virulence characterisation of Staphylococcus pettenkoferi strains isolated from human bloodstream and diabetic foot infections.</title>
        <authorList>
            <person name="Magnan C."/>
        </authorList>
    </citation>
    <scope>NUCLEOTIDE SEQUENCE</scope>
    <source>
        <strain evidence="5">NSP020P</strain>
    </source>
</reference>
<dbReference type="CDD" id="cd01716">
    <property type="entry name" value="Hfq"/>
    <property type="match status" value="1"/>
</dbReference>
<evidence type="ECO:0000313" key="4">
    <source>
        <dbReference type="EMBL" id="MCY1583268.1"/>
    </source>
</evidence>
<dbReference type="HAMAP" id="MF_00436">
    <property type="entry name" value="Hfq"/>
    <property type="match status" value="1"/>
</dbReference>
<evidence type="ECO:0000313" key="7">
    <source>
        <dbReference type="Proteomes" id="UP000235748"/>
    </source>
</evidence>
<dbReference type="Gene3D" id="2.30.30.100">
    <property type="match status" value="1"/>
</dbReference>
<keyword evidence="8" id="KW-1185">Reference proteome</keyword>
<protein>
    <recommendedName>
        <fullName evidence="3">RNA-binding protein Hfq</fullName>
    </recommendedName>
</protein>
<dbReference type="KEGG" id="spet:CEP67_01205"/>
<dbReference type="Proteomes" id="UP001081438">
    <property type="component" value="Unassembled WGS sequence"/>
</dbReference>
<dbReference type="EMBL" id="JANSKX010000019">
    <property type="protein sequence ID" value="MCY1594878.1"/>
    <property type="molecule type" value="Genomic_DNA"/>
</dbReference>
<dbReference type="Proteomes" id="UP000235748">
    <property type="component" value="Unassembled WGS sequence"/>
</dbReference>
<dbReference type="Proteomes" id="UP001072952">
    <property type="component" value="Unassembled WGS sequence"/>
</dbReference>